<evidence type="ECO:0000259" key="1">
    <source>
        <dbReference type="PROSITE" id="PS50042"/>
    </source>
</evidence>
<dbReference type="RefSeq" id="WP_118943935.1">
    <property type="nucleotide sequence ID" value="NZ_CP032125.1"/>
</dbReference>
<name>A0A347UKA5_9RHOB</name>
<proteinExistence type="predicted"/>
<dbReference type="GO" id="GO:0003700">
    <property type="term" value="F:DNA-binding transcription factor activity"/>
    <property type="evidence" value="ECO:0007669"/>
    <property type="project" value="TreeGrafter"/>
</dbReference>
<dbReference type="SUPFAM" id="SSF51206">
    <property type="entry name" value="cAMP-binding domain-like"/>
    <property type="match status" value="1"/>
</dbReference>
<dbReference type="AlphaFoldDB" id="A0A347UKA5"/>
<dbReference type="Gene3D" id="2.60.120.10">
    <property type="entry name" value="Jelly Rolls"/>
    <property type="match status" value="1"/>
</dbReference>
<keyword evidence="3" id="KW-1185">Reference proteome</keyword>
<dbReference type="PANTHER" id="PTHR24567:SF74">
    <property type="entry name" value="HTH-TYPE TRANSCRIPTIONAL REGULATOR ARCR"/>
    <property type="match status" value="1"/>
</dbReference>
<sequence>MRDMIVIMAQSFFDHLQQLRHTRRTLAAGTMLFDRDDPVTSVYRVESGEVHLLRRQTDGAEFILQRAQAGGLLAEASITSKAYHCGAVVVRPSVLAVFSRADVQALIANNQQAATAFAAHLGREVREARMRAEILSLKRVSERLDAWLIWNDNTLINKGKWHQVAKEIGVSPEALYRELARRR</sequence>
<evidence type="ECO:0000313" key="2">
    <source>
        <dbReference type="EMBL" id="AXX99283.1"/>
    </source>
</evidence>
<dbReference type="InterPro" id="IPR000595">
    <property type="entry name" value="cNMP-bd_dom"/>
</dbReference>
<protein>
    <submittedName>
        <fullName evidence="2">Crp/Fnr family transcriptional regulator</fullName>
    </submittedName>
</protein>
<gene>
    <name evidence="2" type="ORF">BAR1_15890</name>
</gene>
<organism evidence="2 3">
    <name type="scientific">Profundibacter amoris</name>
    <dbReference type="NCBI Taxonomy" id="2171755"/>
    <lineage>
        <taxon>Bacteria</taxon>
        <taxon>Pseudomonadati</taxon>
        <taxon>Pseudomonadota</taxon>
        <taxon>Alphaproteobacteria</taxon>
        <taxon>Rhodobacterales</taxon>
        <taxon>Paracoccaceae</taxon>
        <taxon>Profundibacter</taxon>
    </lineage>
</organism>
<dbReference type="InterPro" id="IPR050397">
    <property type="entry name" value="Env_Response_Regulators"/>
</dbReference>
<dbReference type="Proteomes" id="UP000261704">
    <property type="component" value="Chromosome"/>
</dbReference>
<feature type="domain" description="Cyclic nucleotide-binding" evidence="1">
    <location>
        <begin position="1"/>
        <end position="107"/>
    </location>
</feature>
<dbReference type="CDD" id="cd00038">
    <property type="entry name" value="CAP_ED"/>
    <property type="match status" value="1"/>
</dbReference>
<dbReference type="KEGG" id="pamo:BAR1_15890"/>
<dbReference type="EMBL" id="CP032125">
    <property type="protein sequence ID" value="AXX99283.1"/>
    <property type="molecule type" value="Genomic_DNA"/>
</dbReference>
<dbReference type="Pfam" id="PF00027">
    <property type="entry name" value="cNMP_binding"/>
    <property type="match status" value="1"/>
</dbReference>
<dbReference type="OrthoDB" id="571714at2"/>
<dbReference type="InterPro" id="IPR014710">
    <property type="entry name" value="RmlC-like_jellyroll"/>
</dbReference>
<dbReference type="InterPro" id="IPR018490">
    <property type="entry name" value="cNMP-bd_dom_sf"/>
</dbReference>
<dbReference type="PROSITE" id="PS50042">
    <property type="entry name" value="CNMP_BINDING_3"/>
    <property type="match status" value="1"/>
</dbReference>
<dbReference type="SMART" id="SM00100">
    <property type="entry name" value="cNMP"/>
    <property type="match status" value="1"/>
</dbReference>
<reference evidence="2 3" key="1">
    <citation type="submission" date="2018-09" db="EMBL/GenBank/DDBJ databases">
        <title>Profundibacter amoris BAR1 gen. nov., sp. nov., a new member of the Roseobacter clade isolated at Lokis Castle Vent Field on the Arctic Mid-Oceanic Ridge.</title>
        <authorList>
            <person name="Le Moine Bauer S."/>
            <person name="Sjoeberg A.G."/>
            <person name="L'Haridon S."/>
            <person name="Stokke R."/>
            <person name="Roalkvam I."/>
            <person name="Steen I.H."/>
            <person name="Dahle H."/>
        </authorList>
    </citation>
    <scope>NUCLEOTIDE SEQUENCE [LARGE SCALE GENOMIC DNA]</scope>
    <source>
        <strain evidence="2 3">BAR1</strain>
    </source>
</reference>
<accession>A0A347UKA5</accession>
<dbReference type="GO" id="GO:0005829">
    <property type="term" value="C:cytosol"/>
    <property type="evidence" value="ECO:0007669"/>
    <property type="project" value="TreeGrafter"/>
</dbReference>
<dbReference type="PANTHER" id="PTHR24567">
    <property type="entry name" value="CRP FAMILY TRANSCRIPTIONAL REGULATORY PROTEIN"/>
    <property type="match status" value="1"/>
</dbReference>
<evidence type="ECO:0000313" key="3">
    <source>
        <dbReference type="Proteomes" id="UP000261704"/>
    </source>
</evidence>